<comment type="caution">
    <text evidence="1">The sequence shown here is derived from an EMBL/GenBank/DDBJ whole genome shotgun (WGS) entry which is preliminary data.</text>
</comment>
<proteinExistence type="predicted"/>
<protein>
    <submittedName>
        <fullName evidence="1">Uncharacterized protein</fullName>
    </submittedName>
</protein>
<accession>A0AAD9HB13</accession>
<reference evidence="1" key="1">
    <citation type="submission" date="2021-06" db="EMBL/GenBank/DDBJ databases">
        <title>Comparative genomics, transcriptomics and evolutionary studies reveal genomic signatures of adaptation to plant cell wall in hemibiotrophic fungi.</title>
        <authorList>
            <consortium name="DOE Joint Genome Institute"/>
            <person name="Baroncelli R."/>
            <person name="Diaz J.F."/>
            <person name="Benocci T."/>
            <person name="Peng M."/>
            <person name="Battaglia E."/>
            <person name="Haridas S."/>
            <person name="Andreopoulos W."/>
            <person name="Labutti K."/>
            <person name="Pangilinan J."/>
            <person name="Floch G.L."/>
            <person name="Makela M.R."/>
            <person name="Henrissat B."/>
            <person name="Grigoriev I.V."/>
            <person name="Crouch J.A."/>
            <person name="De Vries R.P."/>
            <person name="Sukno S.A."/>
            <person name="Thon M.R."/>
        </authorList>
    </citation>
    <scope>NUCLEOTIDE SEQUENCE</scope>
    <source>
        <strain evidence="1">MAFF235873</strain>
    </source>
</reference>
<dbReference type="AlphaFoldDB" id="A0AAD9HB13"/>
<evidence type="ECO:0000313" key="1">
    <source>
        <dbReference type="EMBL" id="KAK2025037.1"/>
    </source>
</evidence>
<organism evidence="1 2">
    <name type="scientific">Colletotrichum zoysiae</name>
    <dbReference type="NCBI Taxonomy" id="1216348"/>
    <lineage>
        <taxon>Eukaryota</taxon>
        <taxon>Fungi</taxon>
        <taxon>Dikarya</taxon>
        <taxon>Ascomycota</taxon>
        <taxon>Pezizomycotina</taxon>
        <taxon>Sordariomycetes</taxon>
        <taxon>Hypocreomycetidae</taxon>
        <taxon>Glomerellales</taxon>
        <taxon>Glomerellaceae</taxon>
        <taxon>Colletotrichum</taxon>
        <taxon>Colletotrichum graminicola species complex</taxon>
    </lineage>
</organism>
<sequence>MYVASKLDWNPPGPPWLGWLTSAPAQCLPCKGRVYLEMLPTPTRLPTYLPTRVLSRLRAREACIGPLYPYLMPVPFLVSSPRDR</sequence>
<evidence type="ECO:0000313" key="2">
    <source>
        <dbReference type="Proteomes" id="UP001232148"/>
    </source>
</evidence>
<gene>
    <name evidence="1" type="ORF">LX32DRAFT_643113</name>
</gene>
<dbReference type="EMBL" id="MU842947">
    <property type="protein sequence ID" value="KAK2025037.1"/>
    <property type="molecule type" value="Genomic_DNA"/>
</dbReference>
<keyword evidence="2" id="KW-1185">Reference proteome</keyword>
<name>A0AAD9HB13_9PEZI</name>
<dbReference type="Proteomes" id="UP001232148">
    <property type="component" value="Unassembled WGS sequence"/>
</dbReference>